<comment type="caution">
    <text evidence="1">The sequence shown here is derived from an EMBL/GenBank/DDBJ whole genome shotgun (WGS) entry which is preliminary data.</text>
</comment>
<proteinExistence type="predicted"/>
<protein>
    <submittedName>
        <fullName evidence="1">Uncharacterized protein</fullName>
    </submittedName>
</protein>
<dbReference type="EMBL" id="JASBNA010000011">
    <property type="protein sequence ID" value="KAK7688413.1"/>
    <property type="molecule type" value="Genomic_DNA"/>
</dbReference>
<gene>
    <name evidence="1" type="ORF">QCA50_008786</name>
</gene>
<reference evidence="1 2" key="1">
    <citation type="submission" date="2022-09" db="EMBL/GenBank/DDBJ databases">
        <authorList>
            <person name="Palmer J.M."/>
        </authorList>
    </citation>
    <scope>NUCLEOTIDE SEQUENCE [LARGE SCALE GENOMIC DNA]</scope>
    <source>
        <strain evidence="1 2">DSM 7382</strain>
    </source>
</reference>
<evidence type="ECO:0000313" key="1">
    <source>
        <dbReference type="EMBL" id="KAK7688413.1"/>
    </source>
</evidence>
<accession>A0AAW0GE95</accession>
<keyword evidence="2" id="KW-1185">Reference proteome</keyword>
<organism evidence="1 2">
    <name type="scientific">Cerrena zonata</name>
    <dbReference type="NCBI Taxonomy" id="2478898"/>
    <lineage>
        <taxon>Eukaryota</taxon>
        <taxon>Fungi</taxon>
        <taxon>Dikarya</taxon>
        <taxon>Basidiomycota</taxon>
        <taxon>Agaricomycotina</taxon>
        <taxon>Agaricomycetes</taxon>
        <taxon>Polyporales</taxon>
        <taxon>Cerrenaceae</taxon>
        <taxon>Cerrena</taxon>
    </lineage>
</organism>
<dbReference type="AlphaFoldDB" id="A0AAW0GE95"/>
<evidence type="ECO:0000313" key="2">
    <source>
        <dbReference type="Proteomes" id="UP001385951"/>
    </source>
</evidence>
<sequence>MNQTPLSRVFNAPFYYQDCWRYVRSLHSMNTKTINYLYRIVMNLGEANTMYIRDVTGSYVRDSMPPVDTIIYDSELSSEATLTREKILTLDLYSHVRGGCQSVIESLPFQYRL</sequence>
<name>A0AAW0GE95_9APHY</name>
<dbReference type="Proteomes" id="UP001385951">
    <property type="component" value="Unassembled WGS sequence"/>
</dbReference>